<dbReference type="CDD" id="cd01949">
    <property type="entry name" value="GGDEF"/>
    <property type="match status" value="1"/>
</dbReference>
<dbReference type="Pfam" id="PF00990">
    <property type="entry name" value="GGDEF"/>
    <property type="match status" value="1"/>
</dbReference>
<evidence type="ECO:0000256" key="1">
    <source>
        <dbReference type="ARBA" id="ARBA00012528"/>
    </source>
</evidence>
<comment type="caution">
    <text evidence="5">The sequence shown here is derived from an EMBL/GenBank/DDBJ whole genome shotgun (WGS) entry which is preliminary data.</text>
</comment>
<dbReference type="EC" id="2.7.7.65" evidence="1"/>
<dbReference type="InterPro" id="IPR050469">
    <property type="entry name" value="Diguanylate_Cyclase"/>
</dbReference>
<keyword evidence="3" id="KW-1133">Transmembrane helix</keyword>
<dbReference type="PANTHER" id="PTHR45138:SF9">
    <property type="entry name" value="DIGUANYLATE CYCLASE DGCM-RELATED"/>
    <property type="match status" value="1"/>
</dbReference>
<evidence type="ECO:0000256" key="3">
    <source>
        <dbReference type="SAM" id="Phobius"/>
    </source>
</evidence>
<gene>
    <name evidence="5" type="ORF">D1222_03135</name>
</gene>
<proteinExistence type="predicted"/>
<dbReference type="InterPro" id="IPR029787">
    <property type="entry name" value="Nucleotide_cyclase"/>
</dbReference>
<dbReference type="SMART" id="SM00267">
    <property type="entry name" value="GGDEF"/>
    <property type="match status" value="1"/>
</dbReference>
<sequence>MCDMLHMRRLASLLSDFVQRKPTRLPILVSGTAITLATVSASVTVALGLNHNGALFIATVIFISCAIAIPAGLVHYLREIEIAAHQEKLQALAATDALTGLMNRRTFERVAEKERIRMGRTGDAAALVLFDLDRFKSINDNYGHAAGDEVLKTVSRLASNVLRLPVDALARWGGEEFAILLTGVNLDQACKVTERLRTVIEEASFKTIAPGLSVSASFGVTSFTASSSLHSALSEADHALYDAKRHGRNRTVCTGAGGRKVIALARRV</sequence>
<dbReference type="EMBL" id="QWGA01000003">
    <property type="protein sequence ID" value="RIJ31273.1"/>
    <property type="molecule type" value="Genomic_DNA"/>
</dbReference>
<feature type="domain" description="GGDEF" evidence="4">
    <location>
        <begin position="123"/>
        <end position="256"/>
    </location>
</feature>
<evidence type="ECO:0000313" key="5">
    <source>
        <dbReference type="EMBL" id="RIJ31273.1"/>
    </source>
</evidence>
<dbReference type="AlphaFoldDB" id="A0A399RLF3"/>
<accession>A0A399RLF3</accession>
<name>A0A399RLF3_9PROT</name>
<evidence type="ECO:0000313" key="6">
    <source>
        <dbReference type="Proteomes" id="UP000265845"/>
    </source>
</evidence>
<organism evidence="5 6">
    <name type="scientific">Henriciella algicola</name>
    <dbReference type="NCBI Taxonomy" id="1608422"/>
    <lineage>
        <taxon>Bacteria</taxon>
        <taxon>Pseudomonadati</taxon>
        <taxon>Pseudomonadota</taxon>
        <taxon>Alphaproteobacteria</taxon>
        <taxon>Hyphomonadales</taxon>
        <taxon>Hyphomonadaceae</taxon>
        <taxon>Henriciella</taxon>
    </lineage>
</organism>
<dbReference type="Gene3D" id="3.30.70.270">
    <property type="match status" value="1"/>
</dbReference>
<dbReference type="InterPro" id="IPR043128">
    <property type="entry name" value="Rev_trsase/Diguanyl_cyclase"/>
</dbReference>
<evidence type="ECO:0000259" key="4">
    <source>
        <dbReference type="PROSITE" id="PS50887"/>
    </source>
</evidence>
<dbReference type="PROSITE" id="PS50887">
    <property type="entry name" value="GGDEF"/>
    <property type="match status" value="1"/>
</dbReference>
<feature type="transmembrane region" description="Helical" evidence="3">
    <location>
        <begin position="55"/>
        <end position="77"/>
    </location>
</feature>
<evidence type="ECO:0000256" key="2">
    <source>
        <dbReference type="ARBA" id="ARBA00034247"/>
    </source>
</evidence>
<dbReference type="SUPFAM" id="SSF55073">
    <property type="entry name" value="Nucleotide cyclase"/>
    <property type="match status" value="1"/>
</dbReference>
<keyword evidence="3" id="KW-0472">Membrane</keyword>
<dbReference type="OrthoDB" id="9812260at2"/>
<reference evidence="5 6" key="1">
    <citation type="submission" date="2018-08" db="EMBL/GenBank/DDBJ databases">
        <title>Henriciella mobilis sp. nov., isolated from seawater.</title>
        <authorList>
            <person name="Cheng H."/>
            <person name="Wu Y.-H."/>
            <person name="Xu X.-W."/>
            <person name="Guo L.-L."/>
        </authorList>
    </citation>
    <scope>NUCLEOTIDE SEQUENCE [LARGE SCALE GENOMIC DNA]</scope>
    <source>
        <strain evidence="5 6">CCUG67844</strain>
    </source>
</reference>
<feature type="transmembrane region" description="Helical" evidence="3">
    <location>
        <begin position="27"/>
        <end position="49"/>
    </location>
</feature>
<dbReference type="GO" id="GO:0052621">
    <property type="term" value="F:diguanylate cyclase activity"/>
    <property type="evidence" value="ECO:0007669"/>
    <property type="project" value="UniProtKB-EC"/>
</dbReference>
<keyword evidence="6" id="KW-1185">Reference proteome</keyword>
<dbReference type="PANTHER" id="PTHR45138">
    <property type="entry name" value="REGULATORY COMPONENTS OF SENSORY TRANSDUCTION SYSTEM"/>
    <property type="match status" value="1"/>
</dbReference>
<dbReference type="FunFam" id="3.30.70.270:FF:000001">
    <property type="entry name" value="Diguanylate cyclase domain protein"/>
    <property type="match status" value="1"/>
</dbReference>
<comment type="catalytic activity">
    <reaction evidence="2">
        <text>2 GTP = 3',3'-c-di-GMP + 2 diphosphate</text>
        <dbReference type="Rhea" id="RHEA:24898"/>
        <dbReference type="ChEBI" id="CHEBI:33019"/>
        <dbReference type="ChEBI" id="CHEBI:37565"/>
        <dbReference type="ChEBI" id="CHEBI:58805"/>
        <dbReference type="EC" id="2.7.7.65"/>
    </reaction>
</comment>
<keyword evidence="3" id="KW-0812">Transmembrane</keyword>
<dbReference type="Proteomes" id="UP000265845">
    <property type="component" value="Unassembled WGS sequence"/>
</dbReference>
<dbReference type="InterPro" id="IPR000160">
    <property type="entry name" value="GGDEF_dom"/>
</dbReference>
<protein>
    <recommendedName>
        <fullName evidence="1">diguanylate cyclase</fullName>
        <ecNumber evidence="1">2.7.7.65</ecNumber>
    </recommendedName>
</protein>
<dbReference type="NCBIfam" id="TIGR00254">
    <property type="entry name" value="GGDEF"/>
    <property type="match status" value="1"/>
</dbReference>